<keyword evidence="3" id="KW-1185">Reference proteome</keyword>
<feature type="region of interest" description="Disordered" evidence="1">
    <location>
        <begin position="22"/>
        <end position="49"/>
    </location>
</feature>
<dbReference type="EMBL" id="BAABME010006656">
    <property type="protein sequence ID" value="GAA0168948.1"/>
    <property type="molecule type" value="Genomic_DNA"/>
</dbReference>
<evidence type="ECO:0000313" key="3">
    <source>
        <dbReference type="Proteomes" id="UP001454036"/>
    </source>
</evidence>
<proteinExistence type="predicted"/>
<reference evidence="2 3" key="1">
    <citation type="submission" date="2024-01" db="EMBL/GenBank/DDBJ databases">
        <title>The complete chloroplast genome sequence of Lithospermum erythrorhizon: insights into the phylogenetic relationship among Boraginaceae species and the maternal lineages of purple gromwells.</title>
        <authorList>
            <person name="Okada T."/>
            <person name="Watanabe K."/>
        </authorList>
    </citation>
    <scope>NUCLEOTIDE SEQUENCE [LARGE SCALE GENOMIC DNA]</scope>
</reference>
<dbReference type="Proteomes" id="UP001454036">
    <property type="component" value="Unassembled WGS sequence"/>
</dbReference>
<accession>A0AAV3R229</accession>
<organism evidence="2 3">
    <name type="scientific">Lithospermum erythrorhizon</name>
    <name type="common">Purple gromwell</name>
    <name type="synonym">Lithospermum officinale var. erythrorhizon</name>
    <dbReference type="NCBI Taxonomy" id="34254"/>
    <lineage>
        <taxon>Eukaryota</taxon>
        <taxon>Viridiplantae</taxon>
        <taxon>Streptophyta</taxon>
        <taxon>Embryophyta</taxon>
        <taxon>Tracheophyta</taxon>
        <taxon>Spermatophyta</taxon>
        <taxon>Magnoliopsida</taxon>
        <taxon>eudicotyledons</taxon>
        <taxon>Gunneridae</taxon>
        <taxon>Pentapetalae</taxon>
        <taxon>asterids</taxon>
        <taxon>lamiids</taxon>
        <taxon>Boraginales</taxon>
        <taxon>Boraginaceae</taxon>
        <taxon>Boraginoideae</taxon>
        <taxon>Lithospermeae</taxon>
        <taxon>Lithospermum</taxon>
    </lineage>
</organism>
<evidence type="ECO:0000256" key="1">
    <source>
        <dbReference type="SAM" id="MobiDB-lite"/>
    </source>
</evidence>
<protein>
    <submittedName>
        <fullName evidence="2">Uncharacterized protein</fullName>
    </submittedName>
</protein>
<gene>
    <name evidence="2" type="ORF">LIER_23533</name>
</gene>
<comment type="caution">
    <text evidence="2">The sequence shown here is derived from an EMBL/GenBank/DDBJ whole genome shotgun (WGS) entry which is preliminary data.</text>
</comment>
<sequence length="79" mass="9074">MEEVKERAYKYIGLRRPRKARRRGIESVPWRKPAGGAQTRNGGVPWTRSGCLTKDTSGLTCCGEVPSRFSRGIRIRRRR</sequence>
<name>A0AAV3R229_LITER</name>
<dbReference type="AlphaFoldDB" id="A0AAV3R229"/>
<evidence type="ECO:0000313" key="2">
    <source>
        <dbReference type="EMBL" id="GAA0168948.1"/>
    </source>
</evidence>